<proteinExistence type="inferred from homology"/>
<dbReference type="GO" id="GO:0005777">
    <property type="term" value="C:peroxisome"/>
    <property type="evidence" value="ECO:0007669"/>
    <property type="project" value="TreeGrafter"/>
</dbReference>
<comment type="similarity">
    <text evidence="2">Belongs to the MSOX/MTOX family.</text>
</comment>
<evidence type="ECO:0000256" key="3">
    <source>
        <dbReference type="ARBA" id="ARBA00022630"/>
    </source>
</evidence>
<keyword evidence="3" id="KW-0285">Flavoprotein</keyword>
<dbReference type="GO" id="GO:0033514">
    <property type="term" value="P:L-lysine catabolic process to acetyl-CoA via L-pipecolate"/>
    <property type="evidence" value="ECO:0007669"/>
    <property type="project" value="TreeGrafter"/>
</dbReference>
<sequence>VCFGEGPDVDPDSRDDVDVMWTVDVAAEFVEQHLIGVENRPSIVEYCIYTPTPDGTCILDKHPRFKNIIVGVGFSGYGFKLAPVYGKILCELAFDLVCSYDLRSFRLDRFENQLPKSSL</sequence>
<dbReference type="InterPro" id="IPR006076">
    <property type="entry name" value="FAD-dep_OxRdtase"/>
</dbReference>
<evidence type="ECO:0000256" key="4">
    <source>
        <dbReference type="ARBA" id="ARBA00022827"/>
    </source>
</evidence>
<keyword evidence="5" id="KW-0560">Oxidoreductase</keyword>
<dbReference type="Gene3D" id="3.30.9.10">
    <property type="entry name" value="D-Amino Acid Oxidase, subunit A, domain 2"/>
    <property type="match status" value="1"/>
</dbReference>
<dbReference type="EMBL" id="CACRXK020004976">
    <property type="protein sequence ID" value="CAB4004698.1"/>
    <property type="molecule type" value="Genomic_DNA"/>
</dbReference>
<keyword evidence="4" id="KW-0274">FAD</keyword>
<evidence type="ECO:0000256" key="2">
    <source>
        <dbReference type="ARBA" id="ARBA00010989"/>
    </source>
</evidence>
<dbReference type="PANTHER" id="PTHR10961">
    <property type="entry name" value="PEROXISOMAL SARCOSINE OXIDASE"/>
    <property type="match status" value="1"/>
</dbReference>
<keyword evidence="8" id="KW-1185">Reference proteome</keyword>
<name>A0A7D9IFN6_PARCT</name>
<feature type="non-terminal residue" evidence="7">
    <location>
        <position position="119"/>
    </location>
</feature>
<dbReference type="GO" id="GO:0008115">
    <property type="term" value="F:sarcosine oxidase activity"/>
    <property type="evidence" value="ECO:0007669"/>
    <property type="project" value="TreeGrafter"/>
</dbReference>
<evidence type="ECO:0000256" key="1">
    <source>
        <dbReference type="ARBA" id="ARBA00001974"/>
    </source>
</evidence>
<dbReference type="InterPro" id="IPR045170">
    <property type="entry name" value="MTOX"/>
</dbReference>
<dbReference type="AlphaFoldDB" id="A0A7D9IFN6"/>
<organism evidence="7 8">
    <name type="scientific">Paramuricea clavata</name>
    <name type="common">Red gorgonian</name>
    <name type="synonym">Violescent sea-whip</name>
    <dbReference type="NCBI Taxonomy" id="317549"/>
    <lineage>
        <taxon>Eukaryota</taxon>
        <taxon>Metazoa</taxon>
        <taxon>Cnidaria</taxon>
        <taxon>Anthozoa</taxon>
        <taxon>Octocorallia</taxon>
        <taxon>Malacalcyonacea</taxon>
        <taxon>Plexauridae</taxon>
        <taxon>Paramuricea</taxon>
    </lineage>
</organism>
<dbReference type="Gene3D" id="3.50.50.60">
    <property type="entry name" value="FAD/NAD(P)-binding domain"/>
    <property type="match status" value="1"/>
</dbReference>
<comment type="cofactor">
    <cofactor evidence="1">
        <name>FAD</name>
        <dbReference type="ChEBI" id="CHEBI:57692"/>
    </cofactor>
</comment>
<dbReference type="PANTHER" id="PTHR10961:SF46">
    <property type="entry name" value="PEROXISOMAL SARCOSINE OXIDASE"/>
    <property type="match status" value="1"/>
</dbReference>
<reference evidence="7" key="1">
    <citation type="submission" date="2020-04" db="EMBL/GenBank/DDBJ databases">
        <authorList>
            <person name="Alioto T."/>
            <person name="Alioto T."/>
            <person name="Gomez Garrido J."/>
        </authorList>
    </citation>
    <scope>NUCLEOTIDE SEQUENCE</scope>
    <source>
        <strain evidence="7">A484AB</strain>
    </source>
</reference>
<feature type="domain" description="FAD dependent oxidoreductase" evidence="6">
    <location>
        <begin position="9"/>
        <end position="92"/>
    </location>
</feature>
<dbReference type="Pfam" id="PF01266">
    <property type="entry name" value="DAO"/>
    <property type="match status" value="1"/>
</dbReference>
<dbReference type="GO" id="GO:0050660">
    <property type="term" value="F:flavin adenine dinucleotide binding"/>
    <property type="evidence" value="ECO:0007669"/>
    <property type="project" value="InterPro"/>
</dbReference>
<protein>
    <submittedName>
        <fullName evidence="7">Peroxisomal sarcosine oxidase</fullName>
    </submittedName>
</protein>
<comment type="caution">
    <text evidence="7">The sequence shown here is derived from an EMBL/GenBank/DDBJ whole genome shotgun (WGS) entry which is preliminary data.</text>
</comment>
<dbReference type="Proteomes" id="UP001152795">
    <property type="component" value="Unassembled WGS sequence"/>
</dbReference>
<dbReference type="GO" id="GO:0050031">
    <property type="term" value="F:L-pipecolate oxidase activity"/>
    <property type="evidence" value="ECO:0007669"/>
    <property type="project" value="TreeGrafter"/>
</dbReference>
<dbReference type="OrthoDB" id="424974at2759"/>
<accession>A0A7D9IFN6</accession>
<dbReference type="SUPFAM" id="SSF51905">
    <property type="entry name" value="FAD/NAD(P)-binding domain"/>
    <property type="match status" value="1"/>
</dbReference>
<evidence type="ECO:0000313" key="7">
    <source>
        <dbReference type="EMBL" id="CAB4004698.1"/>
    </source>
</evidence>
<gene>
    <name evidence="7" type="ORF">PACLA_8A089652</name>
</gene>
<evidence type="ECO:0000259" key="6">
    <source>
        <dbReference type="Pfam" id="PF01266"/>
    </source>
</evidence>
<evidence type="ECO:0000313" key="8">
    <source>
        <dbReference type="Proteomes" id="UP001152795"/>
    </source>
</evidence>
<dbReference type="InterPro" id="IPR036188">
    <property type="entry name" value="FAD/NAD-bd_sf"/>
</dbReference>
<evidence type="ECO:0000256" key="5">
    <source>
        <dbReference type="ARBA" id="ARBA00023002"/>
    </source>
</evidence>